<reference evidence="2 3" key="1">
    <citation type="submission" date="2018-06" db="EMBL/GenBank/DDBJ databases">
        <title>Genomic Encyclopedia of Archaeal and Bacterial Type Strains, Phase II (KMG-II): from individual species to whole genera.</title>
        <authorList>
            <person name="Goeker M."/>
        </authorList>
    </citation>
    <scope>NUCLEOTIDE SEQUENCE [LARGE SCALE GENOMIC DNA]</scope>
    <source>
        <strain evidence="2 3">DSM 23857</strain>
    </source>
</reference>
<dbReference type="Proteomes" id="UP000249547">
    <property type="component" value="Unassembled WGS sequence"/>
</dbReference>
<evidence type="ECO:0000313" key="3">
    <source>
        <dbReference type="Proteomes" id="UP000249547"/>
    </source>
</evidence>
<dbReference type="RefSeq" id="WP_111598679.1">
    <property type="nucleotide sequence ID" value="NZ_QLLL01000006.1"/>
</dbReference>
<proteinExistence type="predicted"/>
<sequence length="137" mass="16053">MQQHASLLPLIEEHERLLEACRICKKDASNGALSPNEKLDFVVKVFKEIMVPHLQKEDYLYENCVGYLPKIDDLLQEMSEEHHLISRMYSRLVDSEDLTRDLDILANNLEAHILKEDEIVFQQLQVNLPHVLDQIKY</sequence>
<keyword evidence="3" id="KW-1185">Reference proteome</keyword>
<dbReference type="AlphaFoldDB" id="A0A327QCN6"/>
<organism evidence="2 3">
    <name type="scientific">Chitinophaga skermanii</name>
    <dbReference type="NCBI Taxonomy" id="331697"/>
    <lineage>
        <taxon>Bacteria</taxon>
        <taxon>Pseudomonadati</taxon>
        <taxon>Bacteroidota</taxon>
        <taxon>Chitinophagia</taxon>
        <taxon>Chitinophagales</taxon>
        <taxon>Chitinophagaceae</taxon>
        <taxon>Chitinophaga</taxon>
    </lineage>
</organism>
<dbReference type="Pfam" id="PF01814">
    <property type="entry name" value="Hemerythrin"/>
    <property type="match status" value="1"/>
</dbReference>
<evidence type="ECO:0000313" key="2">
    <source>
        <dbReference type="EMBL" id="RAJ02230.1"/>
    </source>
</evidence>
<feature type="domain" description="Hemerythrin-like" evidence="1">
    <location>
        <begin position="11"/>
        <end position="124"/>
    </location>
</feature>
<gene>
    <name evidence="2" type="ORF">LX64_03239</name>
</gene>
<dbReference type="Gene3D" id="1.20.120.520">
    <property type="entry name" value="nmb1532 protein domain like"/>
    <property type="match status" value="1"/>
</dbReference>
<name>A0A327QCN6_9BACT</name>
<comment type="caution">
    <text evidence="2">The sequence shown here is derived from an EMBL/GenBank/DDBJ whole genome shotgun (WGS) entry which is preliminary data.</text>
</comment>
<dbReference type="InterPro" id="IPR012312">
    <property type="entry name" value="Hemerythrin-like"/>
</dbReference>
<protein>
    <submittedName>
        <fullName evidence="2">Hemerythrin HHE cation binding domain-containing protein</fullName>
    </submittedName>
</protein>
<dbReference type="OrthoDB" id="9793254at2"/>
<evidence type="ECO:0000259" key="1">
    <source>
        <dbReference type="Pfam" id="PF01814"/>
    </source>
</evidence>
<accession>A0A327QCN6</accession>
<dbReference type="EMBL" id="QLLL01000006">
    <property type="protein sequence ID" value="RAJ02230.1"/>
    <property type="molecule type" value="Genomic_DNA"/>
</dbReference>